<reference evidence="7" key="1">
    <citation type="submission" date="2018-05" db="EMBL/GenBank/DDBJ databases">
        <authorList>
            <person name="Lanie J.A."/>
            <person name="Ng W.-L."/>
            <person name="Kazmierczak K.M."/>
            <person name="Andrzejewski T.M."/>
            <person name="Davidsen T.M."/>
            <person name="Wayne K.J."/>
            <person name="Tettelin H."/>
            <person name="Glass J.I."/>
            <person name="Rusch D."/>
            <person name="Podicherti R."/>
            <person name="Tsui H.-C.T."/>
            <person name="Winkler M.E."/>
        </authorList>
    </citation>
    <scope>NUCLEOTIDE SEQUENCE</scope>
</reference>
<dbReference type="InterPro" id="IPR006158">
    <property type="entry name" value="Cobalamin-bd"/>
</dbReference>
<dbReference type="AlphaFoldDB" id="A0A383B932"/>
<dbReference type="SUPFAM" id="SSF52242">
    <property type="entry name" value="Cobalamin (vitamin B12)-binding domain"/>
    <property type="match status" value="1"/>
</dbReference>
<evidence type="ECO:0000256" key="1">
    <source>
        <dbReference type="ARBA" id="ARBA00001966"/>
    </source>
</evidence>
<evidence type="ECO:0000256" key="4">
    <source>
        <dbReference type="ARBA" id="ARBA00023004"/>
    </source>
</evidence>
<keyword evidence="4" id="KW-0408">Iron</keyword>
<dbReference type="PANTHER" id="PTHR43409:SF4">
    <property type="entry name" value="RADICAL SAM SUPERFAMILY PROTEIN"/>
    <property type="match status" value="1"/>
</dbReference>
<evidence type="ECO:0000259" key="6">
    <source>
        <dbReference type="PROSITE" id="PS51332"/>
    </source>
</evidence>
<feature type="domain" description="B12-binding" evidence="6">
    <location>
        <begin position="1"/>
        <end position="127"/>
    </location>
</feature>
<evidence type="ECO:0000256" key="2">
    <source>
        <dbReference type="ARBA" id="ARBA00022691"/>
    </source>
</evidence>
<dbReference type="Pfam" id="PF02310">
    <property type="entry name" value="B12-binding"/>
    <property type="match status" value="1"/>
</dbReference>
<dbReference type="Gene3D" id="3.40.50.280">
    <property type="entry name" value="Cobalamin-binding domain"/>
    <property type="match status" value="1"/>
</dbReference>
<dbReference type="EMBL" id="UINC01198125">
    <property type="protein sequence ID" value="SVE15945.1"/>
    <property type="molecule type" value="Genomic_DNA"/>
</dbReference>
<keyword evidence="2" id="KW-0949">S-adenosyl-L-methionine</keyword>
<accession>A0A383B932</accession>
<dbReference type="InterPro" id="IPR051198">
    <property type="entry name" value="BchE-like"/>
</dbReference>
<evidence type="ECO:0000313" key="7">
    <source>
        <dbReference type="EMBL" id="SVE15945.1"/>
    </source>
</evidence>
<keyword evidence="5" id="KW-0411">Iron-sulfur</keyword>
<gene>
    <name evidence="7" type="ORF">METZ01_LOCUS468799</name>
</gene>
<name>A0A383B932_9ZZZZ</name>
<dbReference type="GO" id="GO:0046872">
    <property type="term" value="F:metal ion binding"/>
    <property type="evidence" value="ECO:0007669"/>
    <property type="project" value="UniProtKB-KW"/>
</dbReference>
<keyword evidence="3" id="KW-0479">Metal-binding</keyword>
<evidence type="ECO:0000256" key="3">
    <source>
        <dbReference type="ARBA" id="ARBA00022723"/>
    </source>
</evidence>
<dbReference type="PROSITE" id="PS51332">
    <property type="entry name" value="B12_BINDING"/>
    <property type="match status" value="1"/>
</dbReference>
<dbReference type="GO" id="GO:0031419">
    <property type="term" value="F:cobalamin binding"/>
    <property type="evidence" value="ECO:0007669"/>
    <property type="project" value="InterPro"/>
</dbReference>
<proteinExistence type="predicted"/>
<sequence>MEIVTLFNREGHDTGLLYDPGADNVFYFELPIFKHLNVEDRLLKQAIEFQPDLIAFSCITNLYPYEKSMANRLRQHLDVPFVIGGVHPSTLPDKIMDDGIFNYLCIGEGEYALVDLVNAIEKDGDTTQIKNIHAKIDGKV</sequence>
<dbReference type="InterPro" id="IPR036724">
    <property type="entry name" value="Cobalamin-bd_sf"/>
</dbReference>
<feature type="non-terminal residue" evidence="7">
    <location>
        <position position="140"/>
    </location>
</feature>
<evidence type="ECO:0000256" key="5">
    <source>
        <dbReference type="ARBA" id="ARBA00023014"/>
    </source>
</evidence>
<organism evidence="7">
    <name type="scientific">marine metagenome</name>
    <dbReference type="NCBI Taxonomy" id="408172"/>
    <lineage>
        <taxon>unclassified sequences</taxon>
        <taxon>metagenomes</taxon>
        <taxon>ecological metagenomes</taxon>
    </lineage>
</organism>
<dbReference type="GO" id="GO:0051536">
    <property type="term" value="F:iron-sulfur cluster binding"/>
    <property type="evidence" value="ECO:0007669"/>
    <property type="project" value="UniProtKB-KW"/>
</dbReference>
<protein>
    <recommendedName>
        <fullName evidence="6">B12-binding domain-containing protein</fullName>
    </recommendedName>
</protein>
<dbReference type="PANTHER" id="PTHR43409">
    <property type="entry name" value="ANAEROBIC MAGNESIUM-PROTOPORPHYRIN IX MONOMETHYL ESTER CYCLASE-RELATED"/>
    <property type="match status" value="1"/>
</dbReference>
<comment type="cofactor">
    <cofactor evidence="1">
        <name>[4Fe-4S] cluster</name>
        <dbReference type="ChEBI" id="CHEBI:49883"/>
    </cofactor>
</comment>